<keyword evidence="1" id="KW-1133">Transmembrane helix</keyword>
<dbReference type="OrthoDB" id="6178961at2"/>
<dbReference type="CDD" id="cd20707">
    <property type="entry name" value="MIX_III"/>
    <property type="match status" value="1"/>
</dbReference>
<keyword evidence="1" id="KW-0472">Membrane</keyword>
<dbReference type="NCBIfam" id="NF041559">
    <property type="entry name" value="BTH_I2691_fam"/>
    <property type="match status" value="1"/>
</dbReference>
<dbReference type="Proteomes" id="UP000019202">
    <property type="component" value="Unassembled WGS sequence"/>
</dbReference>
<reference evidence="3" key="1">
    <citation type="submission" date="2013-11" db="EMBL/GenBank/DDBJ databases">
        <title>Draft genome sequence and annotation of the entomopathogenic bacteria, Xenorhabdus cabanillasi strain JM26 and Xenorhabdus szentirmai strain DSM 16338.</title>
        <authorList>
            <person name="Gualtieri M."/>
            <person name="Ogier J.C."/>
            <person name="Pages S."/>
            <person name="Givaudan A."/>
            <person name="Gaudriault S."/>
        </authorList>
    </citation>
    <scope>NUCLEOTIDE SEQUENCE [LARGE SCALE GENOMIC DNA]</scope>
    <source>
        <strain evidence="3">DSM 16338</strain>
    </source>
</reference>
<evidence type="ECO:0000256" key="1">
    <source>
        <dbReference type="SAM" id="Phobius"/>
    </source>
</evidence>
<evidence type="ECO:0000259" key="2">
    <source>
        <dbReference type="Pfam" id="PF20249"/>
    </source>
</evidence>
<feature type="transmembrane region" description="Helical" evidence="1">
    <location>
        <begin position="847"/>
        <end position="867"/>
    </location>
</feature>
<feature type="domain" description="Toxin VasX N-terminal region" evidence="2">
    <location>
        <begin position="7"/>
        <end position="165"/>
    </location>
</feature>
<sequence>MSTELGCGFCQREGLPVFLARPAIIGEESSLPKLKGNVKIPVEAKGETAYTARILREGFLYVYSENFNSWETYTIDSKGHYCLQPERSCIPQCLESEKKTLCTSNASKVARSSFITLYIMPKKQENGVFWFAWSEAPWSEEMKKQHEDKEHRIKNMQSFDVDKWLKGTKHENTEFLRYLESTVSEYYTPTLNMNAIPDALSKSAEMVKESKVVKTIEKSKLAKSIKEIASPVVSDISEPVSQSIKGGYELITKVSEFKWDFFYGKTKEAANNLLNEANKLFPEKGAIVFLHDPVAILKELSELCNFRIKNNYITEKHSRGLALSSMLSGLKQGLCDQKRSELESSDQSEAYLSEIPSGPCQPVKMGEDPIFKKKVAENLDKFDQTRDKRVKDFWDDKYEIYIDRDKEKLFFKEFDQDFSVYVEEVISPMIGMYLNWLKSDILKLKMKYNYDPNDEACSLLYIQSVEDVIQGMINTEEVKKFLFDKLIQKKIDDDNFILRAMVANNDKLAKQINGVVSLSNNYASLPWNKIFDGVVETIGKLNQLSQRLESYAFTINNILIKIVNKFIDHAPLPIITMFTIKGGMKIETIRFKGSEVELIKAVSKHLTKMGSLSGKISDNTMKRRVAAQLKKAGIIEGNTSKGNQQSKEIIREYKVLTDINQAKQISKLPMSNDAKGAEIIRTITTEKELKEHVFRDIYYNMVDGESNFVKKAKEVQGKIDSPNVQSKLKDTQLSSATASFVFQFYALAVSRKDASKDFENGTKFCANVIGAVGTGADMLERALAKWRNYRYVAKLPYSAGTAVKLTKFQNVLSATSRYLSIAAAVGVAWDIYHAYDEFFNKEVADQKLGLAYIASAASSAGLILLALQLTALGGPLGIIACTLILFGSAIYILTQDKDKIQKWLLACQWRKIPIGEKGVPYMWANQEQEVDAFKTDVLGQ</sequence>
<evidence type="ECO:0000313" key="4">
    <source>
        <dbReference type="Proteomes" id="UP000019202"/>
    </source>
</evidence>
<keyword evidence="1" id="KW-0812">Transmembrane</keyword>
<gene>
    <name evidence="3" type="ORF">XSR1_520002</name>
</gene>
<dbReference type="EMBL" id="CBXF010000113">
    <property type="protein sequence ID" value="CDL84790.1"/>
    <property type="molecule type" value="Genomic_DNA"/>
</dbReference>
<organism evidence="3 4">
    <name type="scientific">Xenorhabdus szentirmaii DSM 16338</name>
    <dbReference type="NCBI Taxonomy" id="1427518"/>
    <lineage>
        <taxon>Bacteria</taxon>
        <taxon>Pseudomonadati</taxon>
        <taxon>Pseudomonadota</taxon>
        <taxon>Gammaproteobacteria</taxon>
        <taxon>Enterobacterales</taxon>
        <taxon>Morganellaceae</taxon>
        <taxon>Xenorhabdus</taxon>
    </lineage>
</organism>
<dbReference type="Pfam" id="PF20249">
    <property type="entry name" value="VasX_N"/>
    <property type="match status" value="1"/>
</dbReference>
<proteinExistence type="predicted"/>
<evidence type="ECO:0000313" key="3">
    <source>
        <dbReference type="EMBL" id="CDL84790.1"/>
    </source>
</evidence>
<comment type="caution">
    <text evidence="3">The sequence shown here is derived from an EMBL/GenBank/DDBJ whole genome shotgun (WGS) entry which is preliminary data.</text>
</comment>
<dbReference type="GeneID" id="97124721"/>
<feature type="transmembrane region" description="Helical" evidence="1">
    <location>
        <begin position="873"/>
        <end position="893"/>
    </location>
</feature>
<dbReference type="RefSeq" id="WP_038240695.1">
    <property type="nucleotide sequence ID" value="NZ_CAWLWS010000113.1"/>
</dbReference>
<dbReference type="STRING" id="1427518.XSR1_520002"/>
<dbReference type="InterPro" id="IPR048126">
    <property type="entry name" value="Toxin_VasX"/>
</dbReference>
<protein>
    <recommendedName>
        <fullName evidence="2">Toxin VasX N-terminal region domain-containing protein</fullName>
    </recommendedName>
</protein>
<accession>W1J5P8</accession>
<name>W1J5P8_9GAMM</name>
<feature type="transmembrane region" description="Helical" evidence="1">
    <location>
        <begin position="818"/>
        <end position="835"/>
    </location>
</feature>
<keyword evidence="4" id="KW-1185">Reference proteome</keyword>
<dbReference type="InterPro" id="IPR046864">
    <property type="entry name" value="VasX_N"/>
</dbReference>
<dbReference type="AlphaFoldDB" id="W1J5P8"/>